<dbReference type="CDD" id="cd03809">
    <property type="entry name" value="GT4_MtfB-like"/>
    <property type="match status" value="1"/>
</dbReference>
<evidence type="ECO:0000313" key="3">
    <source>
        <dbReference type="EMBL" id="MEM0541877.1"/>
    </source>
</evidence>
<dbReference type="PANTHER" id="PTHR46401">
    <property type="entry name" value="GLYCOSYLTRANSFERASE WBBK-RELATED"/>
    <property type="match status" value="1"/>
</dbReference>
<proteinExistence type="predicted"/>
<dbReference type="SUPFAM" id="SSF53756">
    <property type="entry name" value="UDP-Glycosyltransferase/glycogen phosphorylase"/>
    <property type="match status" value="1"/>
</dbReference>
<reference evidence="3 4" key="1">
    <citation type="submission" date="2024-03" db="EMBL/GenBank/DDBJ databases">
        <title>Two novel species of the genus Flavobacterium exhibiting potentially degradation of complex polysaccharides.</title>
        <authorList>
            <person name="Lian X."/>
        </authorList>
    </citation>
    <scope>NUCLEOTIDE SEQUENCE [LARGE SCALE GENOMIC DNA]</scope>
    <source>
        <strain evidence="4">j3</strain>
    </source>
</reference>
<dbReference type="RefSeq" id="WP_342695101.1">
    <property type="nucleotide sequence ID" value="NZ_JBCGDO010000004.1"/>
</dbReference>
<evidence type="ECO:0000256" key="1">
    <source>
        <dbReference type="ARBA" id="ARBA00022679"/>
    </source>
</evidence>
<name>A0ABU9N2C4_9FLAO</name>
<evidence type="ECO:0000259" key="2">
    <source>
        <dbReference type="Pfam" id="PF00534"/>
    </source>
</evidence>
<evidence type="ECO:0000313" key="4">
    <source>
        <dbReference type="Proteomes" id="UP001460072"/>
    </source>
</evidence>
<keyword evidence="1" id="KW-0808">Transferase</keyword>
<accession>A0ABU9N2C4</accession>
<dbReference type="Gene3D" id="3.40.50.2000">
    <property type="entry name" value="Glycogen Phosphorylase B"/>
    <property type="match status" value="2"/>
</dbReference>
<protein>
    <submittedName>
        <fullName evidence="3">Glycosyltransferase family 1 protein</fullName>
    </submittedName>
</protein>
<dbReference type="EMBL" id="JBCGDO010000004">
    <property type="protein sequence ID" value="MEM0541877.1"/>
    <property type="molecule type" value="Genomic_DNA"/>
</dbReference>
<gene>
    <name evidence="3" type="ORF">WFZ85_04575</name>
</gene>
<dbReference type="Proteomes" id="UP001460072">
    <property type="component" value="Unassembled WGS sequence"/>
</dbReference>
<feature type="domain" description="Glycosyl transferase family 1" evidence="2">
    <location>
        <begin position="180"/>
        <end position="295"/>
    </location>
</feature>
<keyword evidence="4" id="KW-1185">Reference proteome</keyword>
<organism evidence="3 4">
    <name type="scientific">Flavobacterium aureirubrum</name>
    <dbReference type="NCBI Taxonomy" id="3133147"/>
    <lineage>
        <taxon>Bacteria</taxon>
        <taxon>Pseudomonadati</taxon>
        <taxon>Bacteroidota</taxon>
        <taxon>Flavobacteriia</taxon>
        <taxon>Flavobacteriales</taxon>
        <taxon>Flavobacteriaceae</taxon>
        <taxon>Flavobacterium</taxon>
    </lineage>
</organism>
<dbReference type="Pfam" id="PF00534">
    <property type="entry name" value="Glycos_transf_1"/>
    <property type="match status" value="1"/>
</dbReference>
<dbReference type="PANTHER" id="PTHR46401:SF2">
    <property type="entry name" value="GLYCOSYLTRANSFERASE WBBK-RELATED"/>
    <property type="match status" value="1"/>
</dbReference>
<comment type="caution">
    <text evidence="3">The sequence shown here is derived from an EMBL/GenBank/DDBJ whole genome shotgun (WGS) entry which is preliminary data.</text>
</comment>
<sequence length="350" mass="41205">MKTIFLESHNIKNRASGLGIFNYELIKAISKLNLSELSITLNAKYTKILQEEFGTTFNYHRYQSLQRYPFFRTRKKYDVWHSLNQNTKVEPFHKPKKYILTIHDVNFVEEYSSDMNHKKNKFIEKLNRADCITYISNFAKEQTHQYFNVPDVPETIIYNGNPVAEVVTDSNVFPKMTFSKPFFFTLGDFIERKNFHSLVEIMRIMPDYSLIISGNNNKPYGEYIKQLIGKYKLKNVFVTGKISDQDKHFYLRNCEAFLFPSIREGFGLPPIEAMTYGKPVFLSDKTSLPEIGGDAAYYWENFDPEYMKSFLLKNIELFKMEGPMAIVKVKKRAAFFNWKKAAEEYLNLYK</sequence>
<dbReference type="InterPro" id="IPR001296">
    <property type="entry name" value="Glyco_trans_1"/>
</dbReference>